<dbReference type="InterPro" id="IPR008927">
    <property type="entry name" value="6-PGluconate_DH-like_C_sf"/>
</dbReference>
<keyword evidence="2" id="KW-0560">Oxidoreductase</keyword>
<dbReference type="Gene3D" id="3.40.50.720">
    <property type="entry name" value="NAD(P)-binding Rossmann-like Domain"/>
    <property type="match status" value="1"/>
</dbReference>
<organism evidence="7 8">
    <name type="scientific">Gandjariella thermophila</name>
    <dbReference type="NCBI Taxonomy" id="1931992"/>
    <lineage>
        <taxon>Bacteria</taxon>
        <taxon>Bacillati</taxon>
        <taxon>Actinomycetota</taxon>
        <taxon>Actinomycetes</taxon>
        <taxon>Pseudonocardiales</taxon>
        <taxon>Pseudonocardiaceae</taxon>
        <taxon>Gandjariella</taxon>
    </lineage>
</organism>
<evidence type="ECO:0000256" key="1">
    <source>
        <dbReference type="ARBA" id="ARBA00009080"/>
    </source>
</evidence>
<feature type="domain" description="6-phosphogluconate dehydrogenase NADP-binding" evidence="5">
    <location>
        <begin position="6"/>
        <end position="162"/>
    </location>
</feature>
<evidence type="ECO:0000313" key="8">
    <source>
        <dbReference type="Proteomes" id="UP000298860"/>
    </source>
</evidence>
<dbReference type="PIRSF" id="PIRSF000103">
    <property type="entry name" value="HIBADH"/>
    <property type="match status" value="1"/>
</dbReference>
<sequence length="296" mass="30177">MRTAPIGVVGLGAMGAGMARALLARGFRVTAFNRTAAKAEPVVRAGATLAATPADAVAAADVLLLSLAGEDAVEQVLFGALGGTLRPGLTVVDTSTVSPAFARDTAKRLAGAGVRRVEACVIGNPRMAASGGLRVFVAGDRADADAVSDVLDALGPDVRYLGGPGNASVLKLALNLLLGVQTAGLAEAVAFVEAMGMDRELLLDAFAGSGWRSPVLAFRADFMRKRAYRPAAFRAALMHKDLRLAAREAADHGVGLPVTERASDRFGALLGGGRGDDDAAAVVELRSAPEPGESPP</sequence>
<dbReference type="EMBL" id="BJFL01000011">
    <property type="protein sequence ID" value="GDY31036.1"/>
    <property type="molecule type" value="Genomic_DNA"/>
</dbReference>
<comment type="similarity">
    <text evidence="1">Belongs to the HIBADH-related family.</text>
</comment>
<dbReference type="Gene3D" id="1.10.1040.10">
    <property type="entry name" value="N-(1-d-carboxylethyl)-l-norvaline Dehydrogenase, domain 2"/>
    <property type="match status" value="1"/>
</dbReference>
<dbReference type="GO" id="GO:0050661">
    <property type="term" value="F:NADP binding"/>
    <property type="evidence" value="ECO:0007669"/>
    <property type="project" value="InterPro"/>
</dbReference>
<dbReference type="GO" id="GO:0016491">
    <property type="term" value="F:oxidoreductase activity"/>
    <property type="evidence" value="ECO:0007669"/>
    <property type="project" value="UniProtKB-KW"/>
</dbReference>
<dbReference type="InterPro" id="IPR006115">
    <property type="entry name" value="6PGDH_NADP-bd"/>
</dbReference>
<dbReference type="PANTHER" id="PTHR43580">
    <property type="entry name" value="OXIDOREDUCTASE GLYR1-RELATED"/>
    <property type="match status" value="1"/>
</dbReference>
<dbReference type="GO" id="GO:0051287">
    <property type="term" value="F:NAD binding"/>
    <property type="evidence" value="ECO:0007669"/>
    <property type="project" value="InterPro"/>
</dbReference>
<protein>
    <submittedName>
        <fullName evidence="7">3-hydroxyisobutyrate dehydrogenase</fullName>
    </submittedName>
</protein>
<dbReference type="SUPFAM" id="SSF51735">
    <property type="entry name" value="NAD(P)-binding Rossmann-fold domains"/>
    <property type="match status" value="1"/>
</dbReference>
<evidence type="ECO:0000256" key="4">
    <source>
        <dbReference type="PIRSR" id="PIRSR000103-1"/>
    </source>
</evidence>
<evidence type="ECO:0000259" key="5">
    <source>
        <dbReference type="Pfam" id="PF03446"/>
    </source>
</evidence>
<dbReference type="AlphaFoldDB" id="A0A4D4J965"/>
<keyword evidence="3" id="KW-0520">NAD</keyword>
<dbReference type="InterPro" id="IPR015815">
    <property type="entry name" value="HIBADH-related"/>
</dbReference>
<feature type="domain" description="3-hydroxyisobutyrate dehydrogenase-like NAD-binding" evidence="6">
    <location>
        <begin position="165"/>
        <end position="285"/>
    </location>
</feature>
<evidence type="ECO:0000313" key="7">
    <source>
        <dbReference type="EMBL" id="GDY31036.1"/>
    </source>
</evidence>
<evidence type="ECO:0000256" key="3">
    <source>
        <dbReference type="ARBA" id="ARBA00023027"/>
    </source>
</evidence>
<dbReference type="SUPFAM" id="SSF48179">
    <property type="entry name" value="6-phosphogluconate dehydrogenase C-terminal domain-like"/>
    <property type="match status" value="1"/>
</dbReference>
<feature type="active site" evidence="4">
    <location>
        <position position="171"/>
    </location>
</feature>
<proteinExistence type="inferred from homology"/>
<dbReference type="InterPro" id="IPR013328">
    <property type="entry name" value="6PGD_dom2"/>
</dbReference>
<evidence type="ECO:0000259" key="6">
    <source>
        <dbReference type="Pfam" id="PF14833"/>
    </source>
</evidence>
<dbReference type="PANTHER" id="PTHR43580:SF2">
    <property type="entry name" value="CYTOKINE-LIKE NUCLEAR FACTOR N-PAC"/>
    <property type="match status" value="1"/>
</dbReference>
<evidence type="ECO:0000256" key="2">
    <source>
        <dbReference type="ARBA" id="ARBA00023002"/>
    </source>
</evidence>
<reference evidence="8" key="1">
    <citation type="submission" date="2019-04" db="EMBL/GenBank/DDBJ databases">
        <title>Draft genome sequence of Pseudonocardiaceae bacterium SL3-2-4.</title>
        <authorList>
            <person name="Ningsih F."/>
            <person name="Yokota A."/>
            <person name="Sakai Y."/>
            <person name="Nanatani K."/>
            <person name="Yabe S."/>
            <person name="Oetari A."/>
            <person name="Sjamsuridzal W."/>
        </authorList>
    </citation>
    <scope>NUCLEOTIDE SEQUENCE [LARGE SCALE GENOMIC DNA]</scope>
    <source>
        <strain evidence="8">SL3-2-4</strain>
    </source>
</reference>
<dbReference type="InterPro" id="IPR036291">
    <property type="entry name" value="NAD(P)-bd_dom_sf"/>
</dbReference>
<dbReference type="InterPro" id="IPR029154">
    <property type="entry name" value="HIBADH-like_NADP-bd"/>
</dbReference>
<name>A0A4D4J965_9PSEU</name>
<dbReference type="RefSeq" id="WP_137814130.1">
    <property type="nucleotide sequence ID" value="NZ_BJFL01000011.1"/>
</dbReference>
<dbReference type="Pfam" id="PF03446">
    <property type="entry name" value="NAD_binding_2"/>
    <property type="match status" value="1"/>
</dbReference>
<accession>A0A4D4J965</accession>
<dbReference type="Proteomes" id="UP000298860">
    <property type="component" value="Unassembled WGS sequence"/>
</dbReference>
<dbReference type="Pfam" id="PF14833">
    <property type="entry name" value="NAD_binding_11"/>
    <property type="match status" value="1"/>
</dbReference>
<dbReference type="OrthoDB" id="3185659at2"/>
<dbReference type="InterPro" id="IPR051265">
    <property type="entry name" value="HIBADH-related_NP60_sf"/>
</dbReference>
<gene>
    <name evidence="7" type="primary">mmsB_2</name>
    <name evidence="7" type="ORF">GTS_26690</name>
</gene>
<keyword evidence="8" id="KW-1185">Reference proteome</keyword>
<comment type="caution">
    <text evidence="7">The sequence shown here is derived from an EMBL/GenBank/DDBJ whole genome shotgun (WGS) entry which is preliminary data.</text>
</comment>